<keyword evidence="3" id="KW-0998">Cell outer membrane</keyword>
<dbReference type="GO" id="GO:0009279">
    <property type="term" value="C:cell outer membrane"/>
    <property type="evidence" value="ECO:0007669"/>
    <property type="project" value="UniProtKB-SubCell"/>
</dbReference>
<dbReference type="PANTHER" id="PTHR30329:SF21">
    <property type="entry name" value="LIPOPROTEIN YIAD-RELATED"/>
    <property type="match status" value="1"/>
</dbReference>
<keyword evidence="7" id="KW-0966">Cell projection</keyword>
<feature type="domain" description="OmpA-like" evidence="6">
    <location>
        <begin position="126"/>
        <end position="242"/>
    </location>
</feature>
<dbReference type="PANTHER" id="PTHR30329">
    <property type="entry name" value="STATOR ELEMENT OF FLAGELLAR MOTOR COMPLEX"/>
    <property type="match status" value="1"/>
</dbReference>
<dbReference type="PROSITE" id="PS51123">
    <property type="entry name" value="OMPA_2"/>
    <property type="match status" value="1"/>
</dbReference>
<keyword evidence="8" id="KW-1185">Reference proteome</keyword>
<dbReference type="EMBL" id="CP025096">
    <property type="protein sequence ID" value="AUD00413.1"/>
    <property type="molecule type" value="Genomic_DNA"/>
</dbReference>
<dbReference type="RefSeq" id="WP_100985839.1">
    <property type="nucleotide sequence ID" value="NZ_CP025096.1"/>
</dbReference>
<dbReference type="Pfam" id="PF00691">
    <property type="entry name" value="OmpA"/>
    <property type="match status" value="1"/>
</dbReference>
<evidence type="ECO:0000259" key="6">
    <source>
        <dbReference type="PROSITE" id="PS51123"/>
    </source>
</evidence>
<evidence type="ECO:0000256" key="1">
    <source>
        <dbReference type="ARBA" id="ARBA00004442"/>
    </source>
</evidence>
<dbReference type="AlphaFoldDB" id="A0A2K8YS21"/>
<accession>A0A2K8YS21</accession>
<evidence type="ECO:0000313" key="7">
    <source>
        <dbReference type="EMBL" id="AUD00413.1"/>
    </source>
</evidence>
<keyword evidence="7" id="KW-0969">Cilium</keyword>
<protein>
    <submittedName>
        <fullName evidence="7">Flagellar motor protein MotB</fullName>
    </submittedName>
</protein>
<evidence type="ECO:0000256" key="5">
    <source>
        <dbReference type="SAM" id="MobiDB-lite"/>
    </source>
</evidence>
<dbReference type="PRINTS" id="PR01023">
    <property type="entry name" value="NAFLGMOTY"/>
</dbReference>
<keyword evidence="7" id="KW-0282">Flagellum</keyword>
<reference evidence="7 8" key="1">
    <citation type="submission" date="2017-11" db="EMBL/GenBank/DDBJ databases">
        <title>Taxonomic description and genome sequences of Spirosoma HA7 sp. nov., isolated from pollen microhabitat of Corylus avellana.</title>
        <authorList>
            <person name="Ambika Manirajan B."/>
            <person name="Suarez C."/>
            <person name="Ratering S."/>
            <person name="Geissler-Plaum R."/>
            <person name="Cardinale M."/>
            <person name="Sylvia S."/>
        </authorList>
    </citation>
    <scope>NUCLEOTIDE SEQUENCE [LARGE SCALE GENOMIC DNA]</scope>
    <source>
        <strain evidence="7 8">HA7</strain>
    </source>
</reference>
<proteinExistence type="predicted"/>
<feature type="region of interest" description="Disordered" evidence="5">
    <location>
        <begin position="210"/>
        <end position="232"/>
    </location>
</feature>
<dbReference type="KEGG" id="spir:CWM47_00410"/>
<dbReference type="InterPro" id="IPR036737">
    <property type="entry name" value="OmpA-like_sf"/>
</dbReference>
<dbReference type="CDD" id="cd07185">
    <property type="entry name" value="OmpA_C-like"/>
    <property type="match status" value="1"/>
</dbReference>
<keyword evidence="2 4" id="KW-0472">Membrane</keyword>
<dbReference type="Gene3D" id="3.30.1330.60">
    <property type="entry name" value="OmpA-like domain"/>
    <property type="match status" value="1"/>
</dbReference>
<evidence type="ECO:0000256" key="3">
    <source>
        <dbReference type="ARBA" id="ARBA00023237"/>
    </source>
</evidence>
<sequence length="242" mass="27143">MRAVLLLVVSLLTLSPLFGQVKLPTKSQKTLFTISAVDDKTSAELPAQFTIQAIQAKKKFTGKSDSVKAFSFILTRTDTLNVIASSPGYYEAEELMVVSCDTCADYGYVIRLEKEDPKTDSVFRNLELNQSFRLDNVYFDQSSYVLRPESFPQLDKLIKTLVTTPKLVIEIAGHTDNVGDKRLNQALSENRAKIITNYLVTNGIAEKRLRHNGYGSNKPAAPNDSEENKRKNRRVEFVVLAM</sequence>
<name>A0A2K8YS21_9BACT</name>
<comment type="subcellular location">
    <subcellularLocation>
        <location evidence="1">Cell outer membrane</location>
    </subcellularLocation>
</comment>
<evidence type="ECO:0000313" key="8">
    <source>
        <dbReference type="Proteomes" id="UP000232883"/>
    </source>
</evidence>
<gene>
    <name evidence="7" type="ORF">CWM47_00410</name>
</gene>
<dbReference type="InterPro" id="IPR006664">
    <property type="entry name" value="OMP_bac"/>
</dbReference>
<dbReference type="PRINTS" id="PR01021">
    <property type="entry name" value="OMPADOMAIN"/>
</dbReference>
<evidence type="ECO:0000256" key="4">
    <source>
        <dbReference type="PROSITE-ProRule" id="PRU00473"/>
    </source>
</evidence>
<organism evidence="7 8">
    <name type="scientific">Spirosoma pollinicola</name>
    <dbReference type="NCBI Taxonomy" id="2057025"/>
    <lineage>
        <taxon>Bacteria</taxon>
        <taxon>Pseudomonadati</taxon>
        <taxon>Bacteroidota</taxon>
        <taxon>Cytophagia</taxon>
        <taxon>Cytophagales</taxon>
        <taxon>Cytophagaceae</taxon>
        <taxon>Spirosoma</taxon>
    </lineage>
</organism>
<dbReference type="OrthoDB" id="611024at2"/>
<dbReference type="Proteomes" id="UP000232883">
    <property type="component" value="Chromosome"/>
</dbReference>
<dbReference type="InterPro" id="IPR006665">
    <property type="entry name" value="OmpA-like"/>
</dbReference>
<dbReference type="InterPro" id="IPR050330">
    <property type="entry name" value="Bact_OuterMem_StrucFunc"/>
</dbReference>
<evidence type="ECO:0000256" key="2">
    <source>
        <dbReference type="ARBA" id="ARBA00023136"/>
    </source>
</evidence>
<dbReference type="SUPFAM" id="SSF103088">
    <property type="entry name" value="OmpA-like"/>
    <property type="match status" value="1"/>
</dbReference>